<dbReference type="Pfam" id="PF05521">
    <property type="entry name" value="Phage_HCP"/>
    <property type="match status" value="1"/>
</dbReference>
<gene>
    <name evidence="1" type="ORF">SAMN05216174_101705</name>
</gene>
<sequence>MQFPHELTVITPVEVPDDYGNPTPRLDYGPTAPRRVVWANVQPVGSSEPAAPARTPVVTRWRVFTFDPIGARERVQWRGRVFEVDGEPDVWAPRFGRAHHELTLRHVEG</sequence>
<dbReference type="InterPro" id="IPR008767">
    <property type="entry name" value="Phage_SPP1_head-tail_adaptor"/>
</dbReference>
<dbReference type="InterPro" id="IPR038666">
    <property type="entry name" value="SSP1_head-tail_sf"/>
</dbReference>
<dbReference type="AlphaFoldDB" id="A0A1G6K4F9"/>
<accession>A0A1G6K4F9</accession>
<organism evidence="1 2">
    <name type="scientific">Actinokineospora iranica</name>
    <dbReference type="NCBI Taxonomy" id="1271860"/>
    <lineage>
        <taxon>Bacteria</taxon>
        <taxon>Bacillati</taxon>
        <taxon>Actinomycetota</taxon>
        <taxon>Actinomycetes</taxon>
        <taxon>Pseudonocardiales</taxon>
        <taxon>Pseudonocardiaceae</taxon>
        <taxon>Actinokineospora</taxon>
    </lineage>
</organism>
<proteinExistence type="predicted"/>
<dbReference type="RefSeq" id="WP_091448050.1">
    <property type="nucleotide sequence ID" value="NZ_FMZZ01000001.1"/>
</dbReference>
<dbReference type="Proteomes" id="UP000199501">
    <property type="component" value="Unassembled WGS sequence"/>
</dbReference>
<evidence type="ECO:0000313" key="1">
    <source>
        <dbReference type="EMBL" id="SDC25731.1"/>
    </source>
</evidence>
<name>A0A1G6K4F9_9PSEU</name>
<dbReference type="OrthoDB" id="3627749at2"/>
<keyword evidence="2" id="KW-1185">Reference proteome</keyword>
<evidence type="ECO:0000313" key="2">
    <source>
        <dbReference type="Proteomes" id="UP000199501"/>
    </source>
</evidence>
<dbReference type="STRING" id="1271860.SAMN05216174_101705"/>
<reference evidence="2" key="1">
    <citation type="submission" date="2016-10" db="EMBL/GenBank/DDBJ databases">
        <authorList>
            <person name="Varghese N."/>
            <person name="Submissions S."/>
        </authorList>
    </citation>
    <scope>NUCLEOTIDE SEQUENCE [LARGE SCALE GENOMIC DNA]</scope>
    <source>
        <strain evidence="2">IBRC-M 10403</strain>
    </source>
</reference>
<dbReference type="Gene3D" id="2.40.10.270">
    <property type="entry name" value="Bacteriophage SPP1 head-tail adaptor protein"/>
    <property type="match status" value="1"/>
</dbReference>
<dbReference type="EMBL" id="FMZZ01000001">
    <property type="protein sequence ID" value="SDC25731.1"/>
    <property type="molecule type" value="Genomic_DNA"/>
</dbReference>
<protein>
    <submittedName>
        <fullName evidence="1">Phage head-tail joining protein</fullName>
    </submittedName>
</protein>